<keyword evidence="3" id="KW-0479">Metal-binding</keyword>
<keyword evidence="8" id="KW-0732">Signal</keyword>
<feature type="signal peptide" evidence="8">
    <location>
        <begin position="1"/>
        <end position="41"/>
    </location>
</feature>
<feature type="domain" description="Peptidase M4 C-terminal" evidence="11">
    <location>
        <begin position="212"/>
        <end position="387"/>
    </location>
</feature>
<comment type="cofactor">
    <cofactor evidence="8">
        <name>Zn(2+)</name>
        <dbReference type="ChEBI" id="CHEBI:29105"/>
    </cofactor>
</comment>
<feature type="domain" description="Peptidase M4" evidence="10">
    <location>
        <begin position="59"/>
        <end position="207"/>
    </location>
</feature>
<keyword evidence="5 8" id="KW-0862">Zinc</keyword>
<dbReference type="HOGENOM" id="CLU_745794_0_0_11"/>
<evidence type="ECO:0000259" key="11">
    <source>
        <dbReference type="Pfam" id="PF02868"/>
    </source>
</evidence>
<dbReference type="STRING" id="1160718.SU9_33048"/>
<dbReference type="InterPro" id="IPR050728">
    <property type="entry name" value="Zinc_Metalloprotease_M4"/>
</dbReference>
<evidence type="ECO:0000313" key="14">
    <source>
        <dbReference type="Proteomes" id="UP000009036"/>
    </source>
</evidence>
<accession>J2JRD3</accession>
<reference evidence="12" key="1">
    <citation type="journal article" date="2012" name="J. Bacteriol.">
        <title>Genome Sequence of Streptomyces auratus Strain AGR0001, a Phoslactomycin-Producing Actinomycete.</title>
        <authorList>
            <person name="Han X."/>
            <person name="Li M."/>
            <person name="Ding Z."/>
            <person name="Zhao J."/>
            <person name="Ji K."/>
            <person name="Wen M."/>
            <person name="Lu T."/>
        </authorList>
    </citation>
    <scope>NUCLEOTIDE SEQUENCE [LARGE SCALE GENOMIC DNA]</scope>
    <source>
        <strain evidence="12">AGR0001</strain>
    </source>
</reference>
<evidence type="ECO:0000256" key="8">
    <source>
        <dbReference type="RuleBase" id="RU366073"/>
    </source>
</evidence>
<dbReference type="RefSeq" id="WP_006608110.1">
    <property type="nucleotide sequence ID" value="NZ_CP072931.1"/>
</dbReference>
<evidence type="ECO:0000256" key="5">
    <source>
        <dbReference type="ARBA" id="ARBA00022833"/>
    </source>
</evidence>
<evidence type="ECO:0000256" key="4">
    <source>
        <dbReference type="ARBA" id="ARBA00022801"/>
    </source>
</evidence>
<dbReference type="GO" id="GO:0004222">
    <property type="term" value="F:metalloendopeptidase activity"/>
    <property type="evidence" value="ECO:0007669"/>
    <property type="project" value="UniProtKB-UniRule"/>
</dbReference>
<dbReference type="PRINTS" id="PR00730">
    <property type="entry name" value="THERMOLYSIN"/>
</dbReference>
<dbReference type="InterPro" id="IPR001570">
    <property type="entry name" value="Peptidase_M4_C_domain"/>
</dbReference>
<dbReference type="EMBL" id="AJGV01000214">
    <property type="protein sequence ID" value="EJJ02625.1"/>
    <property type="molecule type" value="Genomic_DNA"/>
</dbReference>
<keyword evidence="6 8" id="KW-0482">Metalloprotease</keyword>
<keyword evidence="14" id="KW-1185">Reference proteome</keyword>
<dbReference type="MEROPS" id="M04.017"/>
<dbReference type="Gene3D" id="1.10.390.10">
    <property type="entry name" value="Neutral Protease Domain 2"/>
    <property type="match status" value="1"/>
</dbReference>
<proteinExistence type="inferred from homology"/>
<evidence type="ECO:0000259" key="10">
    <source>
        <dbReference type="Pfam" id="PF01447"/>
    </source>
</evidence>
<dbReference type="PANTHER" id="PTHR33794:SF1">
    <property type="entry name" value="BACILLOLYSIN"/>
    <property type="match status" value="1"/>
</dbReference>
<dbReference type="InterPro" id="IPR013856">
    <property type="entry name" value="Peptidase_M4_domain"/>
</dbReference>
<comment type="subcellular location">
    <subcellularLocation>
        <location evidence="8">Secreted</location>
    </subcellularLocation>
</comment>
<dbReference type="EMBL" id="CP072931">
    <property type="protein sequence ID" value="QTZ95759.1"/>
    <property type="molecule type" value="Genomic_DNA"/>
</dbReference>
<evidence type="ECO:0000256" key="1">
    <source>
        <dbReference type="ARBA" id="ARBA00009388"/>
    </source>
</evidence>
<dbReference type="Gene3D" id="3.10.170.10">
    <property type="match status" value="1"/>
</dbReference>
<dbReference type="SUPFAM" id="SSF55486">
    <property type="entry name" value="Metalloproteases ('zincins'), catalytic domain"/>
    <property type="match status" value="1"/>
</dbReference>
<feature type="region of interest" description="Disordered" evidence="9">
    <location>
        <begin position="36"/>
        <end position="60"/>
    </location>
</feature>
<name>J2JRD3_9ACTN</name>
<evidence type="ECO:0000256" key="6">
    <source>
        <dbReference type="ARBA" id="ARBA00023049"/>
    </source>
</evidence>
<reference evidence="13" key="2">
    <citation type="submission" date="2021-04" db="EMBL/GenBank/DDBJ databases">
        <authorList>
            <person name="Wen M.-L."/>
            <person name="Han X.-L."/>
            <person name="Xiong J."/>
        </authorList>
    </citation>
    <scope>NUCLEOTIDE SEQUENCE</scope>
    <source>
        <strain evidence="13">AGR0001</strain>
    </source>
</reference>
<keyword evidence="2 8" id="KW-0645">Protease</keyword>
<feature type="compositionally biased region" description="Low complexity" evidence="9">
    <location>
        <begin position="36"/>
        <end position="46"/>
    </location>
</feature>
<gene>
    <name evidence="13" type="ORF">SU9_033450</name>
    <name evidence="12" type="ORF">SU9_33048</name>
</gene>
<dbReference type="Pfam" id="PF01447">
    <property type="entry name" value="Peptidase_M4"/>
    <property type="match status" value="1"/>
</dbReference>
<feature type="active site" description="Proton donor" evidence="7">
    <location>
        <position position="290"/>
    </location>
</feature>
<evidence type="ECO:0000256" key="7">
    <source>
        <dbReference type="PIRSR" id="PIRSR623612-1"/>
    </source>
</evidence>
<sequence>MNRARSTRKRSRKRAALQMSTVVVATAALAASGATAGPATAATGGPTPVPAQSAGSATATGHGIRVGTVKITTRLRNGRYELTDPTRGGLTVKDYLNNEYFGDLELSKPFTGKDNVWGNGTTSSRESAAVDAHFAAEQAWDYFKNTFHRLGPRGDNKGPTLYVHFKKNFSHAQAIDDPMAAFFGDGKDNKKPVTSLDAVAHEYTHLVSDATAKFGYSAESDALNEATSDIFAAMVEFQANLPSDPPDYLFEEKVYGKSTPLRYMDKPSRDGKSPDFWKPGIRSGKDGDIHFLAGIANHFFYLLAEGSGKKTINGVAYNSPTIDGRKVAGIGRAKAARIWYEALTTQFNSATGFKQARTGTLKAAARLYGTSSPDYAAVQKAWAAVNVK</sequence>
<dbReference type="GO" id="GO:0005576">
    <property type="term" value="C:extracellular region"/>
    <property type="evidence" value="ECO:0007669"/>
    <property type="project" value="UniProtKB-SubCell"/>
</dbReference>
<dbReference type="KEGG" id="sauh:SU9_033450"/>
<evidence type="ECO:0000256" key="3">
    <source>
        <dbReference type="ARBA" id="ARBA00022723"/>
    </source>
</evidence>
<evidence type="ECO:0000256" key="9">
    <source>
        <dbReference type="SAM" id="MobiDB-lite"/>
    </source>
</evidence>
<keyword evidence="4 8" id="KW-0378">Hydrolase</keyword>
<organism evidence="12">
    <name type="scientific">Streptomyces auratus AGR0001</name>
    <dbReference type="NCBI Taxonomy" id="1160718"/>
    <lineage>
        <taxon>Bacteria</taxon>
        <taxon>Bacillati</taxon>
        <taxon>Actinomycetota</taxon>
        <taxon>Actinomycetes</taxon>
        <taxon>Kitasatosporales</taxon>
        <taxon>Streptomycetaceae</taxon>
        <taxon>Streptomyces</taxon>
    </lineage>
</organism>
<feature type="chain" id="PRO_5036511733" description="Neutral metalloproteinase" evidence="8">
    <location>
        <begin position="42"/>
        <end position="388"/>
    </location>
</feature>
<dbReference type="EC" id="3.4.24.-" evidence="8"/>
<dbReference type="PANTHER" id="PTHR33794">
    <property type="entry name" value="BACILLOLYSIN"/>
    <property type="match status" value="1"/>
</dbReference>
<dbReference type="AlphaFoldDB" id="J2JRD3"/>
<protein>
    <recommendedName>
        <fullName evidence="8">Neutral metalloproteinase</fullName>
        <ecNumber evidence="8">3.4.24.-</ecNumber>
    </recommendedName>
</protein>
<feature type="active site" evidence="7">
    <location>
        <position position="202"/>
    </location>
</feature>
<comment type="function">
    <text evidence="8">Extracellular zinc metalloprotease.</text>
</comment>
<comment type="similarity">
    <text evidence="1 8">Belongs to the peptidase M4 family.</text>
</comment>
<dbReference type="GO" id="GO:0006508">
    <property type="term" value="P:proteolysis"/>
    <property type="evidence" value="ECO:0007669"/>
    <property type="project" value="UniProtKB-KW"/>
</dbReference>
<dbReference type="OrthoDB" id="4110882at2"/>
<dbReference type="GO" id="GO:0046872">
    <property type="term" value="F:metal ion binding"/>
    <property type="evidence" value="ECO:0007669"/>
    <property type="project" value="UniProtKB-UniRule"/>
</dbReference>
<keyword evidence="8" id="KW-0964">Secreted</keyword>
<dbReference type="Proteomes" id="UP000009036">
    <property type="component" value="Chromosome"/>
</dbReference>
<dbReference type="Pfam" id="PF02868">
    <property type="entry name" value="Peptidase_M4_C"/>
    <property type="match status" value="1"/>
</dbReference>
<evidence type="ECO:0000313" key="12">
    <source>
        <dbReference type="EMBL" id="EJJ02625.1"/>
    </source>
</evidence>
<dbReference type="CDD" id="cd09597">
    <property type="entry name" value="M4_TLP"/>
    <property type="match status" value="1"/>
</dbReference>
<dbReference type="PATRIC" id="fig|1160718.3.peg.6683"/>
<dbReference type="InterPro" id="IPR023612">
    <property type="entry name" value="Peptidase_M4"/>
</dbReference>
<evidence type="ECO:0000313" key="13">
    <source>
        <dbReference type="EMBL" id="QTZ95759.1"/>
    </source>
</evidence>
<evidence type="ECO:0000256" key="2">
    <source>
        <dbReference type="ARBA" id="ARBA00022670"/>
    </source>
</evidence>
<dbReference type="InterPro" id="IPR027268">
    <property type="entry name" value="Peptidase_M4/M1_CTD_sf"/>
</dbReference>
<dbReference type="eggNOG" id="COG3227">
    <property type="taxonomic scope" value="Bacteria"/>
</dbReference>